<organism evidence="1 2">
    <name type="scientific">Inconstantimicrobium mannanitabidum</name>
    <dbReference type="NCBI Taxonomy" id="1604901"/>
    <lineage>
        <taxon>Bacteria</taxon>
        <taxon>Bacillati</taxon>
        <taxon>Bacillota</taxon>
        <taxon>Clostridia</taxon>
        <taxon>Eubacteriales</taxon>
        <taxon>Clostridiaceae</taxon>
        <taxon>Inconstantimicrobium</taxon>
    </lineage>
</organism>
<gene>
    <name evidence="1" type="ORF">rsdtw13_00630</name>
</gene>
<name>A0ACB5R6R8_9CLOT</name>
<evidence type="ECO:0000313" key="1">
    <source>
        <dbReference type="EMBL" id="GKX64805.1"/>
    </source>
</evidence>
<dbReference type="EMBL" id="BROD01000001">
    <property type="protein sequence ID" value="GKX64805.1"/>
    <property type="molecule type" value="Genomic_DNA"/>
</dbReference>
<comment type="caution">
    <text evidence="1">The sequence shown here is derived from an EMBL/GenBank/DDBJ whole genome shotgun (WGS) entry which is preliminary data.</text>
</comment>
<sequence length="82" mass="9643">MHYVYILCCSDKTLYTGWTTDLTKRLKTHNSGKGAKYTRCRLPVELAYYEEFEDKSSALKREYGIKQLSRAEKLKLICQKDL</sequence>
<proteinExistence type="predicted"/>
<keyword evidence="2" id="KW-1185">Reference proteome</keyword>
<reference evidence="1" key="1">
    <citation type="journal article" date="2025" name="Int. J. Syst. Evol. Microbiol.">
        <title>Inconstantimicrobium mannanitabidum sp. nov., a novel member of the family Clostridiaceae isolated from anoxic soil under the treatment of reductive soil disinfestation.</title>
        <authorList>
            <person name="Ueki A."/>
            <person name="Tonouchi A."/>
            <person name="Honma S."/>
            <person name="Kaku N."/>
            <person name="Ueki K."/>
        </authorList>
    </citation>
    <scope>NUCLEOTIDE SEQUENCE</scope>
    <source>
        <strain evidence="1">TW13</strain>
    </source>
</reference>
<accession>A0ACB5R6R8</accession>
<evidence type="ECO:0000313" key="2">
    <source>
        <dbReference type="Proteomes" id="UP001058074"/>
    </source>
</evidence>
<protein>
    <submittedName>
        <fullName evidence="1">GIY-YIG domain-containing protein</fullName>
    </submittedName>
</protein>
<dbReference type="Proteomes" id="UP001058074">
    <property type="component" value="Unassembled WGS sequence"/>
</dbReference>